<accession>A0A2J0YT15</accession>
<gene>
    <name evidence="1" type="ORF">CEJ86_32465</name>
</gene>
<reference evidence="1 2" key="1">
    <citation type="submission" date="2017-06" db="EMBL/GenBank/DDBJ databases">
        <title>Ensifer strains isolated from leguminous trees and herbs display diverse denitrification phenotypes with some acting as strong N2O sinks.</title>
        <authorList>
            <person name="Woliy K."/>
            <person name="Mania D."/>
            <person name="Bakken L.R."/>
            <person name="Frostegard A."/>
        </authorList>
    </citation>
    <scope>NUCLEOTIDE SEQUENCE [LARGE SCALE GENOMIC DNA]</scope>
    <source>
        <strain evidence="1 2">AC50a</strain>
    </source>
</reference>
<name>A0A2J0YT15_RHIML</name>
<dbReference type="AlphaFoldDB" id="A0A2J0YT15"/>
<dbReference type="Proteomes" id="UP000231987">
    <property type="component" value="Unassembled WGS sequence"/>
</dbReference>
<sequence>MPISDPFAADILKRLADDMTGPMAAGARVESVPLGAGLTVELTAALREAAMFLALSADLDVRPLTVAVRLVRPTPARGLAPISFAGWSEAGSVVPLYLPVADPETEMVAPFRLKLTFLRAGAELSEAEAAALVEGRLVSGRLGRLMALLDAETVAIRRHARAVAAARSIETADEASLDRHGGDLGVPRQTARLTLAADGTVGTISGRELDADYRRRLAMYRAFAFPRPSQYTTRLDADGPLAQMGFAGRLEVREDVNPFSLAVALVSVGRTGAEADARANNFRNFLRRWVLVDPNNAPPAARPMSAADRDASGKLRERLRDFVELTATDAAMAPDLALGLDRAVALFKAVGVEQKLKLVRALDPGAGTRYGLGLGLGIAPLTAATLDTLFTTAGGPVPAGASPDVLATFSALKRPTNVKDDPLGSWVWRACGFRTVYLAEAGELFLSHLATGALTLAGDTSLVLPAAGQDAAGNFLASFVPEAGTATSKVIAAATAAAAAALPGTLPSANDAAVLAAAMPAGRARGVRLRAAGLPAIEDWQPVREALSVLDAQSYVVLELPTATTTGLANGAAAAWMELSNLAQALRQVGAAAALPLFTAGAAAMVVATTALPIAGANLAGRASSGFRWFAIPIDKPTSRAQDEGNAPLASLDRRTGATTTLRVRAPGLYALVALGYQHLGGTDPYEVRIEAGTEDLLTYMQYEFLMNLLALRYPAGVEINTWPIRRFHVASDDGTRTALDPFAARTWRPFRRQRRAGTP</sequence>
<protein>
    <submittedName>
        <fullName evidence="1">Uncharacterized protein</fullName>
    </submittedName>
</protein>
<evidence type="ECO:0000313" key="2">
    <source>
        <dbReference type="Proteomes" id="UP000231987"/>
    </source>
</evidence>
<dbReference type="RefSeq" id="WP_100675044.1">
    <property type="nucleotide sequence ID" value="NZ_NJGD01000038.1"/>
</dbReference>
<dbReference type="EMBL" id="NJGD01000038">
    <property type="protein sequence ID" value="PJR08735.1"/>
    <property type="molecule type" value="Genomic_DNA"/>
</dbReference>
<comment type="caution">
    <text evidence="1">The sequence shown here is derived from an EMBL/GenBank/DDBJ whole genome shotgun (WGS) entry which is preliminary data.</text>
</comment>
<organism evidence="1 2">
    <name type="scientific">Rhizobium meliloti</name>
    <name type="common">Ensifer meliloti</name>
    <name type="synonym">Sinorhizobium meliloti</name>
    <dbReference type="NCBI Taxonomy" id="382"/>
    <lineage>
        <taxon>Bacteria</taxon>
        <taxon>Pseudomonadati</taxon>
        <taxon>Pseudomonadota</taxon>
        <taxon>Alphaproteobacteria</taxon>
        <taxon>Hyphomicrobiales</taxon>
        <taxon>Rhizobiaceae</taxon>
        <taxon>Sinorhizobium/Ensifer group</taxon>
        <taxon>Sinorhizobium</taxon>
    </lineage>
</organism>
<proteinExistence type="predicted"/>
<evidence type="ECO:0000313" key="1">
    <source>
        <dbReference type="EMBL" id="PJR08735.1"/>
    </source>
</evidence>